<feature type="region of interest" description="Disordered" evidence="1">
    <location>
        <begin position="93"/>
        <end position="128"/>
    </location>
</feature>
<evidence type="ECO:0000256" key="1">
    <source>
        <dbReference type="SAM" id="MobiDB-lite"/>
    </source>
</evidence>
<name>A0A7V4XRI1_9BACT</name>
<keyword evidence="2" id="KW-0732">Signal</keyword>
<dbReference type="Gene3D" id="2.40.128.260">
    <property type="entry name" value="Type IV secretion system, VirB10/TraB/TrbI"/>
    <property type="match status" value="1"/>
</dbReference>
<feature type="compositionally biased region" description="Low complexity" evidence="1">
    <location>
        <begin position="98"/>
        <end position="107"/>
    </location>
</feature>
<organism evidence="4">
    <name type="scientific">Acidobacterium capsulatum</name>
    <dbReference type="NCBI Taxonomy" id="33075"/>
    <lineage>
        <taxon>Bacteria</taxon>
        <taxon>Pseudomonadati</taxon>
        <taxon>Acidobacteriota</taxon>
        <taxon>Terriglobia</taxon>
        <taxon>Terriglobales</taxon>
        <taxon>Acidobacteriaceae</taxon>
        <taxon>Acidobacterium</taxon>
    </lineage>
</organism>
<proteinExistence type="predicted"/>
<evidence type="ECO:0000256" key="2">
    <source>
        <dbReference type="SAM" id="SignalP"/>
    </source>
</evidence>
<dbReference type="InterPro" id="IPR042217">
    <property type="entry name" value="T4SS_VirB10/TrbI"/>
</dbReference>
<gene>
    <name evidence="4" type="ORF">ENW50_03530</name>
</gene>
<evidence type="ECO:0000259" key="3">
    <source>
        <dbReference type="PROSITE" id="PS50914"/>
    </source>
</evidence>
<protein>
    <submittedName>
        <fullName evidence="4">BON domain-containing protein</fullName>
    </submittedName>
</protein>
<dbReference type="InterPro" id="IPR007055">
    <property type="entry name" value="BON_dom"/>
</dbReference>
<sequence length="335" mass="34758">MLRSLRAFALCAAFVPMAVHAQTHRPTDHQVLIQVSRTLATEPAFNGMTIIPSVSHGVVTLTGNVTSYAAKVLASTEIANINGVKTVLNNLNVVPAGSEPQPTASEPSTPPPPSPAQDQNQNQATASDQFASMRSLNVPAGTVLPVRLVEQINTKTAQANDPFHATLLSDITHKGYVLIPRGTVFVGRVISAKAAGRFAGYPELSLELISFTLNTPQGQQQMGLITDPLSSEGKGRGKNTAVKAGGGAALGAIIGALAGGGEGAAIGALSGGALGAGTNIRRGQEIVLQPEQRLDFKVQSPAAVPVYLNQDGQQIIPKPATTPQLLPAQNNNQQQ</sequence>
<comment type="caution">
    <text evidence="4">The sequence shown here is derived from an EMBL/GenBank/DDBJ whole genome shotgun (WGS) entry which is preliminary data.</text>
</comment>
<dbReference type="AlphaFoldDB" id="A0A7V4XRI1"/>
<reference evidence="4" key="1">
    <citation type="journal article" date="2020" name="mSystems">
        <title>Genome- and Community-Level Interaction Insights into Carbon Utilization and Element Cycling Functions of Hydrothermarchaeota in Hydrothermal Sediment.</title>
        <authorList>
            <person name="Zhou Z."/>
            <person name="Liu Y."/>
            <person name="Xu W."/>
            <person name="Pan J."/>
            <person name="Luo Z.H."/>
            <person name="Li M."/>
        </authorList>
    </citation>
    <scope>NUCLEOTIDE SEQUENCE [LARGE SCALE GENOMIC DNA]</scope>
    <source>
        <strain evidence="4">SpSt-855</strain>
    </source>
</reference>
<feature type="chain" id="PRO_5030690087" evidence="2">
    <location>
        <begin position="22"/>
        <end position="335"/>
    </location>
</feature>
<dbReference type="EMBL" id="DTKL01000019">
    <property type="protein sequence ID" value="HGY93747.1"/>
    <property type="molecule type" value="Genomic_DNA"/>
</dbReference>
<feature type="domain" description="BON" evidence="3">
    <location>
        <begin position="27"/>
        <end position="95"/>
    </location>
</feature>
<accession>A0A7V4XRI1</accession>
<evidence type="ECO:0000313" key="4">
    <source>
        <dbReference type="EMBL" id="HGY93747.1"/>
    </source>
</evidence>
<feature type="signal peptide" evidence="2">
    <location>
        <begin position="1"/>
        <end position="21"/>
    </location>
</feature>
<dbReference type="Pfam" id="PF04972">
    <property type="entry name" value="BON"/>
    <property type="match status" value="1"/>
</dbReference>
<feature type="compositionally biased region" description="Polar residues" evidence="1">
    <location>
        <begin position="118"/>
        <end position="128"/>
    </location>
</feature>
<dbReference type="Gene3D" id="3.30.1340.30">
    <property type="match status" value="1"/>
</dbReference>
<dbReference type="PROSITE" id="PS50914">
    <property type="entry name" value="BON"/>
    <property type="match status" value="1"/>
</dbReference>